<evidence type="ECO:0000256" key="10">
    <source>
        <dbReference type="PROSITE-ProRule" id="PRU00134"/>
    </source>
</evidence>
<dbReference type="PANTHER" id="PTHR46165:SF6">
    <property type="entry name" value="SET AND MYND DOMAIN-CONTAINING PROTEIN 4-LIKE PROTEIN"/>
    <property type="match status" value="1"/>
</dbReference>
<dbReference type="Gene3D" id="2.170.270.10">
    <property type="entry name" value="SET domain"/>
    <property type="match status" value="1"/>
</dbReference>
<evidence type="ECO:0000256" key="1">
    <source>
        <dbReference type="ARBA" id="ARBA00022603"/>
    </source>
</evidence>
<evidence type="ECO:0000256" key="7">
    <source>
        <dbReference type="ARBA" id="ARBA00093423"/>
    </source>
</evidence>
<keyword evidence="6" id="KW-0862">Zinc</keyword>
<dbReference type="AlphaFoldDB" id="A0A834IZ00"/>
<dbReference type="Pfam" id="PF00856">
    <property type="entry name" value="SET"/>
    <property type="match status" value="1"/>
</dbReference>
<comment type="function">
    <text evidence="7">Protein-lysine N-methyltransferase. Monomethylates PRMT5, modulating its transcriptional activity. May also act as a histone methyltransferase. Plays a critical role in cardiac development. Acts as a key epigenetic regulator of gene expression during cardiac development via its dual activities as a methyltransferase and negative regulator of HDAC1.</text>
</comment>
<dbReference type="CDD" id="cd10536">
    <property type="entry name" value="SET_SMYD4"/>
    <property type="match status" value="1"/>
</dbReference>
<keyword evidence="14" id="KW-1185">Reference proteome</keyword>
<dbReference type="GO" id="GO:0005737">
    <property type="term" value="C:cytoplasm"/>
    <property type="evidence" value="ECO:0007669"/>
    <property type="project" value="TreeGrafter"/>
</dbReference>
<sequence>MSEDFIEEALVKRLQAKNEILTVSLNFRQIISDSKKVDYVHDLLLENDMLPDLIIDRKCNEKSDYFRKMGNQKFVKKLPKEAVELYTQSIAHAENNSREISLAYANRSAVLFEYKLYKECIEDINQAISNNYPNDLKPKIELRKSKALELITYQFNIDYTKPLPSIPKGDQNPLIQSASKSVEIKYTPEEGRFVVASRDIKPGDLIANEKPLFSIITNEFHIHCHECLKICYNLIPCERCTQALYCSQNCKKEAYKKYHKYECAIMVTLRNNGMNKLDLIAMRIAILIRDDFNQSSLTAVEENSIYRSDRYTEIHNLVTNREKRTASDLFQKAATTAILYHYLKTNTNFFDETSNYEENFKELVLLHRQTSACNFHNINADLVVINENSTKQLGIDAMNYNCIASGAYSFLSMFNHSCSPNVLRLSCGINSIVIALEPIKKGEKCLDNYGYHYALMTKQERQHSLKDQYKFVCNCDACEHDYPCYQSLPQYGEESVSNEDFKIIMERDSEKIEKLYGRIIKALDKIRYPKPSKNLADLQEMLKACVFIGFKVPF</sequence>
<keyword evidence="2" id="KW-0808">Transferase</keyword>
<evidence type="ECO:0000256" key="8">
    <source>
        <dbReference type="ARBA" id="ARBA00093635"/>
    </source>
</evidence>
<dbReference type="InterPro" id="IPR019734">
    <property type="entry name" value="TPR_rpt"/>
</dbReference>
<dbReference type="GO" id="GO:0008270">
    <property type="term" value="F:zinc ion binding"/>
    <property type="evidence" value="ECO:0007669"/>
    <property type="project" value="UniProtKB-KW"/>
</dbReference>
<dbReference type="InterPro" id="IPR044421">
    <property type="entry name" value="SMYD4_SET"/>
</dbReference>
<evidence type="ECO:0000256" key="2">
    <source>
        <dbReference type="ARBA" id="ARBA00022679"/>
    </source>
</evidence>
<proteinExistence type="predicted"/>
<keyword evidence="3" id="KW-0949">S-adenosyl-L-methionine</keyword>
<dbReference type="InterPro" id="IPR011990">
    <property type="entry name" value="TPR-like_helical_dom_sf"/>
</dbReference>
<dbReference type="InterPro" id="IPR046341">
    <property type="entry name" value="SET_dom_sf"/>
</dbReference>
<dbReference type="SUPFAM" id="SSF82199">
    <property type="entry name" value="SET domain"/>
    <property type="match status" value="1"/>
</dbReference>
<evidence type="ECO:0000256" key="4">
    <source>
        <dbReference type="ARBA" id="ARBA00022723"/>
    </source>
</evidence>
<dbReference type="GO" id="GO:0005634">
    <property type="term" value="C:nucleus"/>
    <property type="evidence" value="ECO:0007669"/>
    <property type="project" value="TreeGrafter"/>
</dbReference>
<dbReference type="GO" id="GO:0008170">
    <property type="term" value="F:N-methyltransferase activity"/>
    <property type="evidence" value="ECO:0007669"/>
    <property type="project" value="UniProtKB-ARBA"/>
</dbReference>
<keyword evidence="1" id="KW-0489">Methyltransferase</keyword>
<dbReference type="Gene3D" id="1.25.40.10">
    <property type="entry name" value="Tetratricopeptide repeat domain"/>
    <property type="match status" value="1"/>
</dbReference>
<evidence type="ECO:0000256" key="9">
    <source>
        <dbReference type="ARBA" id="ARBA00093680"/>
    </source>
</evidence>
<evidence type="ECO:0000256" key="6">
    <source>
        <dbReference type="ARBA" id="ARBA00022833"/>
    </source>
</evidence>
<dbReference type="GO" id="GO:0032259">
    <property type="term" value="P:methylation"/>
    <property type="evidence" value="ECO:0007669"/>
    <property type="project" value="UniProtKB-KW"/>
</dbReference>
<dbReference type="SMART" id="SM00028">
    <property type="entry name" value="TPR"/>
    <property type="match status" value="2"/>
</dbReference>
<dbReference type="InterPro" id="IPR001214">
    <property type="entry name" value="SET_dom"/>
</dbReference>
<evidence type="ECO:0000313" key="13">
    <source>
        <dbReference type="EMBL" id="KAF7286825.1"/>
    </source>
</evidence>
<dbReference type="SMART" id="SM00317">
    <property type="entry name" value="SET"/>
    <property type="match status" value="1"/>
</dbReference>
<organism evidence="13 14">
    <name type="scientific">Rhynchophorus ferrugineus</name>
    <name type="common">Red palm weevil</name>
    <name type="synonym">Curculio ferrugineus</name>
    <dbReference type="NCBI Taxonomy" id="354439"/>
    <lineage>
        <taxon>Eukaryota</taxon>
        <taxon>Metazoa</taxon>
        <taxon>Ecdysozoa</taxon>
        <taxon>Arthropoda</taxon>
        <taxon>Hexapoda</taxon>
        <taxon>Insecta</taxon>
        <taxon>Pterygota</taxon>
        <taxon>Neoptera</taxon>
        <taxon>Endopterygota</taxon>
        <taxon>Coleoptera</taxon>
        <taxon>Polyphaga</taxon>
        <taxon>Cucujiformia</taxon>
        <taxon>Curculionidae</taxon>
        <taxon>Dryophthorinae</taxon>
        <taxon>Rhynchophorus</taxon>
    </lineage>
</organism>
<dbReference type="EMBL" id="JAACXV010000020">
    <property type="protein sequence ID" value="KAF7286825.1"/>
    <property type="molecule type" value="Genomic_DNA"/>
</dbReference>
<dbReference type="Gene3D" id="6.10.140.2220">
    <property type="match status" value="1"/>
</dbReference>
<evidence type="ECO:0000259" key="12">
    <source>
        <dbReference type="PROSITE" id="PS50865"/>
    </source>
</evidence>
<dbReference type="GO" id="GO:0008757">
    <property type="term" value="F:S-adenosylmethionine-dependent methyltransferase activity"/>
    <property type="evidence" value="ECO:0007669"/>
    <property type="project" value="UniProtKB-ARBA"/>
</dbReference>
<evidence type="ECO:0000259" key="11">
    <source>
        <dbReference type="PROSITE" id="PS50280"/>
    </source>
</evidence>
<dbReference type="OrthoDB" id="5945798at2759"/>
<evidence type="ECO:0000256" key="5">
    <source>
        <dbReference type="ARBA" id="ARBA00022771"/>
    </source>
</evidence>
<protein>
    <recommendedName>
        <fullName evidence="8">Protein-lysine N-methyltransferase SMYD4</fullName>
    </recommendedName>
    <alternativeName>
        <fullName evidence="9">SET and MYND domain-containing protein 4</fullName>
    </alternativeName>
</protein>
<name>A0A834IZ00_RHYFE</name>
<dbReference type="GO" id="GO:0008276">
    <property type="term" value="F:protein methyltransferase activity"/>
    <property type="evidence" value="ECO:0007669"/>
    <property type="project" value="UniProtKB-ARBA"/>
</dbReference>
<evidence type="ECO:0000256" key="3">
    <source>
        <dbReference type="ARBA" id="ARBA00022691"/>
    </source>
</evidence>
<dbReference type="Gene3D" id="1.10.220.160">
    <property type="match status" value="1"/>
</dbReference>
<dbReference type="InterPro" id="IPR052097">
    <property type="entry name" value="SET-MYND_domain_protein"/>
</dbReference>
<comment type="caution">
    <text evidence="13">The sequence shown here is derived from an EMBL/GenBank/DDBJ whole genome shotgun (WGS) entry which is preliminary data.</text>
</comment>
<feature type="domain" description="MYND-type" evidence="12">
    <location>
        <begin position="224"/>
        <end position="263"/>
    </location>
</feature>
<dbReference type="GO" id="GO:0042826">
    <property type="term" value="F:histone deacetylase binding"/>
    <property type="evidence" value="ECO:0007669"/>
    <property type="project" value="TreeGrafter"/>
</dbReference>
<dbReference type="PANTHER" id="PTHR46165">
    <property type="entry name" value="SET AND MYND DOMAIN-CONTAINING PROTEIN 4"/>
    <property type="match status" value="1"/>
</dbReference>
<dbReference type="SUPFAM" id="SSF144232">
    <property type="entry name" value="HIT/MYND zinc finger-like"/>
    <property type="match status" value="1"/>
</dbReference>
<keyword evidence="5 10" id="KW-0863">Zinc-finger</keyword>
<feature type="domain" description="SET" evidence="11">
    <location>
        <begin position="180"/>
        <end position="450"/>
    </location>
</feature>
<accession>A0A834IZ00</accession>
<gene>
    <name evidence="13" type="ORF">GWI33_003882</name>
</gene>
<dbReference type="PROSITE" id="PS50280">
    <property type="entry name" value="SET"/>
    <property type="match status" value="1"/>
</dbReference>
<dbReference type="Proteomes" id="UP000625711">
    <property type="component" value="Unassembled WGS sequence"/>
</dbReference>
<evidence type="ECO:0000313" key="14">
    <source>
        <dbReference type="Proteomes" id="UP000625711"/>
    </source>
</evidence>
<keyword evidence="4" id="KW-0479">Metal-binding</keyword>
<reference evidence="13" key="1">
    <citation type="submission" date="2020-08" db="EMBL/GenBank/DDBJ databases">
        <title>Genome sequencing and assembly of the red palm weevil Rhynchophorus ferrugineus.</title>
        <authorList>
            <person name="Dias G.B."/>
            <person name="Bergman C.M."/>
            <person name="Manee M."/>
        </authorList>
    </citation>
    <scope>NUCLEOTIDE SEQUENCE</scope>
    <source>
        <strain evidence="13">AA-2017</strain>
        <tissue evidence="13">Whole larva</tissue>
    </source>
</reference>
<dbReference type="SUPFAM" id="SSF48452">
    <property type="entry name" value="TPR-like"/>
    <property type="match status" value="1"/>
</dbReference>
<dbReference type="InterPro" id="IPR002893">
    <property type="entry name" value="Znf_MYND"/>
</dbReference>
<dbReference type="Pfam" id="PF01753">
    <property type="entry name" value="zf-MYND"/>
    <property type="match status" value="1"/>
</dbReference>
<dbReference type="PROSITE" id="PS50865">
    <property type="entry name" value="ZF_MYND_2"/>
    <property type="match status" value="1"/>
</dbReference>